<name>A0ABN1GYM3_9ACTN</name>
<dbReference type="Proteomes" id="UP001500668">
    <property type="component" value="Unassembled WGS sequence"/>
</dbReference>
<protein>
    <submittedName>
        <fullName evidence="2">Uncharacterized protein</fullName>
    </submittedName>
</protein>
<reference evidence="2 3" key="1">
    <citation type="journal article" date="2019" name="Int. J. Syst. Evol. Microbiol.">
        <title>The Global Catalogue of Microorganisms (GCM) 10K type strain sequencing project: providing services to taxonomists for standard genome sequencing and annotation.</title>
        <authorList>
            <consortium name="The Broad Institute Genomics Platform"/>
            <consortium name="The Broad Institute Genome Sequencing Center for Infectious Disease"/>
            <person name="Wu L."/>
            <person name="Ma J."/>
        </authorList>
    </citation>
    <scope>NUCLEOTIDE SEQUENCE [LARGE SCALE GENOMIC DNA]</scope>
    <source>
        <strain evidence="2 3">JCM 5067</strain>
    </source>
</reference>
<feature type="compositionally biased region" description="Low complexity" evidence="1">
    <location>
        <begin position="32"/>
        <end position="44"/>
    </location>
</feature>
<organism evidence="2 3">
    <name type="scientific">Streptomyces crystallinus</name>
    <dbReference type="NCBI Taxonomy" id="68191"/>
    <lineage>
        <taxon>Bacteria</taxon>
        <taxon>Bacillati</taxon>
        <taxon>Actinomycetota</taxon>
        <taxon>Actinomycetes</taxon>
        <taxon>Kitasatosporales</taxon>
        <taxon>Streptomycetaceae</taxon>
        <taxon>Streptomyces</taxon>
    </lineage>
</organism>
<gene>
    <name evidence="2" type="ORF">GCM10010394_63130</name>
</gene>
<keyword evidence="3" id="KW-1185">Reference proteome</keyword>
<evidence type="ECO:0000256" key="1">
    <source>
        <dbReference type="SAM" id="MobiDB-lite"/>
    </source>
</evidence>
<proteinExistence type="predicted"/>
<evidence type="ECO:0000313" key="2">
    <source>
        <dbReference type="EMBL" id="GAA0623757.1"/>
    </source>
</evidence>
<comment type="caution">
    <text evidence="2">The sequence shown here is derived from an EMBL/GenBank/DDBJ whole genome shotgun (WGS) entry which is preliminary data.</text>
</comment>
<feature type="region of interest" description="Disordered" evidence="1">
    <location>
        <begin position="31"/>
        <end position="55"/>
    </location>
</feature>
<accession>A0ABN1GYM3</accession>
<sequence length="102" mass="10160">MDTQWTEGPGRPAQIQNSEVAASFKRCSQVDGAPGAGAAAGAEADTTSGDQGVKSLITTTEDPACPLSSLIPGPLGQLTDAALTGPDDLPGLLTCLAQVPDP</sequence>
<feature type="compositionally biased region" description="Polar residues" evidence="1">
    <location>
        <begin position="45"/>
        <end position="55"/>
    </location>
</feature>
<dbReference type="EMBL" id="BAAACA010000052">
    <property type="protein sequence ID" value="GAA0623757.1"/>
    <property type="molecule type" value="Genomic_DNA"/>
</dbReference>
<evidence type="ECO:0000313" key="3">
    <source>
        <dbReference type="Proteomes" id="UP001500668"/>
    </source>
</evidence>
<feature type="region of interest" description="Disordered" evidence="1">
    <location>
        <begin position="1"/>
        <end position="20"/>
    </location>
</feature>